<reference evidence="3 4" key="1">
    <citation type="submission" date="2024-07" db="EMBL/GenBank/DDBJ databases">
        <title>Chromosome-level genome assembly of the water stick insect Ranatra chinensis (Heteroptera: Nepidae).</title>
        <authorList>
            <person name="Liu X."/>
        </authorList>
    </citation>
    <scope>NUCLEOTIDE SEQUENCE [LARGE SCALE GENOMIC DNA]</scope>
    <source>
        <strain evidence="3">Cailab_2021Rc</strain>
        <tissue evidence="3">Muscle</tissue>
    </source>
</reference>
<accession>A0ABD0YKR3</accession>
<feature type="transmembrane region" description="Helical" evidence="1">
    <location>
        <begin position="349"/>
        <end position="368"/>
    </location>
</feature>
<keyword evidence="1" id="KW-1133">Transmembrane helix</keyword>
<feature type="transmembrane region" description="Helical" evidence="1">
    <location>
        <begin position="83"/>
        <end position="104"/>
    </location>
</feature>
<evidence type="ECO:0000313" key="3">
    <source>
        <dbReference type="EMBL" id="KAL1131850.1"/>
    </source>
</evidence>
<dbReference type="Pfam" id="PF01757">
    <property type="entry name" value="Acyl_transf_3"/>
    <property type="match status" value="1"/>
</dbReference>
<dbReference type="AlphaFoldDB" id="A0ABD0YKR3"/>
<dbReference type="InterPro" id="IPR002656">
    <property type="entry name" value="Acyl_transf_3_dom"/>
</dbReference>
<feature type="non-terminal residue" evidence="3">
    <location>
        <position position="1"/>
    </location>
</feature>
<evidence type="ECO:0000256" key="1">
    <source>
        <dbReference type="SAM" id="Phobius"/>
    </source>
</evidence>
<keyword evidence="1" id="KW-0812">Transmembrane</keyword>
<dbReference type="EMBL" id="JBFDAA010000006">
    <property type="protein sequence ID" value="KAL1131850.1"/>
    <property type="molecule type" value="Genomic_DNA"/>
</dbReference>
<dbReference type="Proteomes" id="UP001558652">
    <property type="component" value="Unassembled WGS sequence"/>
</dbReference>
<comment type="caution">
    <text evidence="3">The sequence shown here is derived from an EMBL/GenBank/DDBJ whole genome shotgun (WGS) entry which is preliminary data.</text>
</comment>
<keyword evidence="1" id="KW-0472">Membrane</keyword>
<feature type="domain" description="Acyltransferase 3" evidence="2">
    <location>
        <begin position="38"/>
        <end position="398"/>
    </location>
</feature>
<feature type="transmembrane region" description="Helical" evidence="1">
    <location>
        <begin position="209"/>
        <end position="229"/>
    </location>
</feature>
<gene>
    <name evidence="3" type="ORF">AAG570_011461</name>
</gene>
<dbReference type="PANTHER" id="PTHR11161:SF69">
    <property type="entry name" value="NOSE RESISTANT TO FLUOXETINE PROTEIN 6-LIKE PROTEIN"/>
    <property type="match status" value="1"/>
</dbReference>
<proteinExistence type="predicted"/>
<feature type="transmembrane region" description="Helical" evidence="1">
    <location>
        <begin position="44"/>
        <end position="63"/>
    </location>
</feature>
<feature type="transmembrane region" description="Helical" evidence="1">
    <location>
        <begin position="140"/>
        <end position="162"/>
    </location>
</feature>
<name>A0ABD0YKR3_9HEMI</name>
<protein>
    <recommendedName>
        <fullName evidence="2">Acyltransferase 3 domain-containing protein</fullName>
    </recommendedName>
</protein>
<dbReference type="PANTHER" id="PTHR11161">
    <property type="entry name" value="O-ACYLTRANSFERASE"/>
    <property type="match status" value="1"/>
</dbReference>
<feature type="transmembrane region" description="Helical" evidence="1">
    <location>
        <begin position="308"/>
        <end position="329"/>
    </location>
</feature>
<sequence length="421" mass="47842">GVGKLQELVLCFSVIGNGRKLLGCQDQVQDEGHRQLTSIHGLRFFSIIWVILVHTYLQIFAIAENKQRRSLAEQSVLFQTVSNATFSVDTFFFISGLLVCYLYLKSSGGRGDSKPKGDVQPALRTPKPFLTHLRNMSQKFLVLLGYRFIRLTPAYMFVLGLAELSMRYVKKVSVFDPVSLDDVNCSKYWWRNMLYINSLFPRSQMCMLWSWYMANDTQFYVLGILLLLISSRYFRLAVSGLVLVLVSSWVTTALISVKYNYIVRVDEPFQAFDELYDKPWLRVGPYLVGMFTGWFLQKSKFNIRISKFTVVTGWSLSLLTLSGLVYGVLGAKLQVTGSAVYNSIGHTAWGAALSWIVIACCTGYGGIVDNMLSFRMLQPLSRLTYCAYLIHPVMMAFTIFQTESAFHLNQFIVVSINDTFS</sequence>
<keyword evidence="4" id="KW-1185">Reference proteome</keyword>
<feature type="transmembrane region" description="Helical" evidence="1">
    <location>
        <begin position="380"/>
        <end position="400"/>
    </location>
</feature>
<feature type="transmembrane region" description="Helical" evidence="1">
    <location>
        <begin position="236"/>
        <end position="259"/>
    </location>
</feature>
<dbReference type="InterPro" id="IPR052728">
    <property type="entry name" value="O2_lipid_transport_reg"/>
</dbReference>
<feature type="transmembrane region" description="Helical" evidence="1">
    <location>
        <begin position="279"/>
        <end position="296"/>
    </location>
</feature>
<evidence type="ECO:0000259" key="2">
    <source>
        <dbReference type="Pfam" id="PF01757"/>
    </source>
</evidence>
<evidence type="ECO:0000313" key="4">
    <source>
        <dbReference type="Proteomes" id="UP001558652"/>
    </source>
</evidence>
<organism evidence="3 4">
    <name type="scientific">Ranatra chinensis</name>
    <dbReference type="NCBI Taxonomy" id="642074"/>
    <lineage>
        <taxon>Eukaryota</taxon>
        <taxon>Metazoa</taxon>
        <taxon>Ecdysozoa</taxon>
        <taxon>Arthropoda</taxon>
        <taxon>Hexapoda</taxon>
        <taxon>Insecta</taxon>
        <taxon>Pterygota</taxon>
        <taxon>Neoptera</taxon>
        <taxon>Paraneoptera</taxon>
        <taxon>Hemiptera</taxon>
        <taxon>Heteroptera</taxon>
        <taxon>Panheteroptera</taxon>
        <taxon>Nepomorpha</taxon>
        <taxon>Nepidae</taxon>
        <taxon>Ranatrinae</taxon>
        <taxon>Ranatra</taxon>
    </lineage>
</organism>